<evidence type="ECO:0000256" key="3">
    <source>
        <dbReference type="ARBA" id="ARBA00022741"/>
    </source>
</evidence>
<dbReference type="PANTHER" id="PTHR43776:SF7">
    <property type="entry name" value="D,D-DIPEPTIDE TRANSPORT ATP-BINDING PROTEIN DDPF-RELATED"/>
    <property type="match status" value="1"/>
</dbReference>
<dbReference type="SUPFAM" id="SSF52540">
    <property type="entry name" value="P-loop containing nucleoside triphosphate hydrolases"/>
    <property type="match status" value="1"/>
</dbReference>
<organism evidence="6 7">
    <name type="scientific">Candidatus Acidulodesulfobacterium ferriphilum</name>
    <dbReference type="NCBI Taxonomy" id="2597223"/>
    <lineage>
        <taxon>Bacteria</taxon>
        <taxon>Deltaproteobacteria</taxon>
        <taxon>Candidatus Acidulodesulfobacterales</taxon>
        <taxon>Candidatus Acidulodesulfobacterium</taxon>
    </lineage>
</organism>
<dbReference type="GO" id="GO:0055085">
    <property type="term" value="P:transmembrane transport"/>
    <property type="evidence" value="ECO:0007669"/>
    <property type="project" value="UniProtKB-ARBA"/>
</dbReference>
<dbReference type="GO" id="GO:0005524">
    <property type="term" value="F:ATP binding"/>
    <property type="evidence" value="ECO:0007669"/>
    <property type="project" value="UniProtKB-KW"/>
</dbReference>
<dbReference type="GO" id="GO:0015833">
    <property type="term" value="P:peptide transport"/>
    <property type="evidence" value="ECO:0007669"/>
    <property type="project" value="InterPro"/>
</dbReference>
<reference evidence="6 7" key="1">
    <citation type="submission" date="2019-01" db="EMBL/GenBank/DDBJ databases">
        <title>Insights into ecological role of a new deltaproteobacterial order Candidatus Sinidesulfobacterales (Sva0485) by metagenomics and metatranscriptomics.</title>
        <authorList>
            <person name="Tan S."/>
            <person name="Liu J."/>
            <person name="Fang Y."/>
            <person name="Hedlund B.P."/>
            <person name="Lian Z.H."/>
            <person name="Huang L.Y."/>
            <person name="Li J.T."/>
            <person name="Huang L.N."/>
            <person name="Li W.J."/>
            <person name="Jiang H.C."/>
            <person name="Dong H.L."/>
            <person name="Shu W.S."/>
        </authorList>
    </citation>
    <scope>NUCLEOTIDE SEQUENCE [LARGE SCALE GENOMIC DNA]</scope>
    <source>
        <strain evidence="6">AP3</strain>
    </source>
</reference>
<evidence type="ECO:0000256" key="1">
    <source>
        <dbReference type="ARBA" id="ARBA00005417"/>
    </source>
</evidence>
<dbReference type="InterPro" id="IPR017871">
    <property type="entry name" value="ABC_transporter-like_CS"/>
</dbReference>
<dbReference type="InterPro" id="IPR050319">
    <property type="entry name" value="ABC_transp_ATP-bind"/>
</dbReference>
<keyword evidence="3" id="KW-0547">Nucleotide-binding</keyword>
<dbReference type="AlphaFoldDB" id="A0A519BCF3"/>
<evidence type="ECO:0000313" key="7">
    <source>
        <dbReference type="Proteomes" id="UP000320813"/>
    </source>
</evidence>
<gene>
    <name evidence="6" type="ORF">EVJ47_01075</name>
</gene>
<dbReference type="EMBL" id="SGBD01000001">
    <property type="protein sequence ID" value="RZD14908.1"/>
    <property type="molecule type" value="Genomic_DNA"/>
</dbReference>
<proteinExistence type="inferred from homology"/>
<protein>
    <submittedName>
        <fullName evidence="6">ABC transporter ATP-binding protein</fullName>
    </submittedName>
</protein>
<dbReference type="SMART" id="SM00382">
    <property type="entry name" value="AAA"/>
    <property type="match status" value="1"/>
</dbReference>
<accession>A0A519BCF3</accession>
<name>A0A519BCF3_9DELT</name>
<keyword evidence="2" id="KW-0813">Transport</keyword>
<evidence type="ECO:0000259" key="5">
    <source>
        <dbReference type="PROSITE" id="PS50893"/>
    </source>
</evidence>
<evidence type="ECO:0000256" key="2">
    <source>
        <dbReference type="ARBA" id="ARBA00022448"/>
    </source>
</evidence>
<dbReference type="Gene3D" id="3.40.50.300">
    <property type="entry name" value="P-loop containing nucleotide triphosphate hydrolases"/>
    <property type="match status" value="1"/>
</dbReference>
<feature type="domain" description="ABC transporter" evidence="5">
    <location>
        <begin position="7"/>
        <end position="255"/>
    </location>
</feature>
<dbReference type="GO" id="GO:0016887">
    <property type="term" value="F:ATP hydrolysis activity"/>
    <property type="evidence" value="ECO:0007669"/>
    <property type="project" value="InterPro"/>
</dbReference>
<dbReference type="Proteomes" id="UP000320813">
    <property type="component" value="Unassembled WGS sequence"/>
</dbReference>
<keyword evidence="4 6" id="KW-0067">ATP-binding</keyword>
<dbReference type="Pfam" id="PF08352">
    <property type="entry name" value="oligo_HPY"/>
    <property type="match status" value="1"/>
</dbReference>
<dbReference type="InterPro" id="IPR027417">
    <property type="entry name" value="P-loop_NTPase"/>
</dbReference>
<dbReference type="PANTHER" id="PTHR43776">
    <property type="entry name" value="TRANSPORT ATP-BINDING PROTEIN"/>
    <property type="match status" value="1"/>
</dbReference>
<sequence length="332" mass="37518">MEKEIILNVLNLSKHYKYYKSIFDIKRDVIKAVDDITFGVFRNEIFAVVGETGCGKSTLAKLITGLISKTSGDIYYDGELLDYKDKKKNFRKKIQIVFQDPYSSLNPKKKIYKIISYPAVKNNIIKKKDRSDFAASLLKNVGLDEEILYGYPHELSGGQRQRVGIARSLSVGPELLILDEPVSALDMSISAQVLNLLMDLQAHDKMSYIFITHDLKIVRHIADRVCVMYGGKIMEISPSADFFKEPAHPYSNILYNSMLPYKFKKQLNFTDLNGKNTASGLIGKEKGAEKGCAYFKKCYASKEICGKNEPPLKDVGDNRMASCFFPFTHQGL</sequence>
<dbReference type="PROSITE" id="PS50893">
    <property type="entry name" value="ABC_TRANSPORTER_2"/>
    <property type="match status" value="1"/>
</dbReference>
<dbReference type="NCBIfam" id="TIGR01727">
    <property type="entry name" value="oligo_HPY"/>
    <property type="match status" value="1"/>
</dbReference>
<dbReference type="CDD" id="cd03257">
    <property type="entry name" value="ABC_NikE_OppD_transporters"/>
    <property type="match status" value="1"/>
</dbReference>
<dbReference type="Pfam" id="PF00005">
    <property type="entry name" value="ABC_tran"/>
    <property type="match status" value="1"/>
</dbReference>
<evidence type="ECO:0000256" key="4">
    <source>
        <dbReference type="ARBA" id="ARBA00022840"/>
    </source>
</evidence>
<comment type="caution">
    <text evidence="6">The sequence shown here is derived from an EMBL/GenBank/DDBJ whole genome shotgun (WGS) entry which is preliminary data.</text>
</comment>
<dbReference type="InterPro" id="IPR003593">
    <property type="entry name" value="AAA+_ATPase"/>
</dbReference>
<evidence type="ECO:0000313" key="6">
    <source>
        <dbReference type="EMBL" id="RZD14908.1"/>
    </source>
</evidence>
<dbReference type="PROSITE" id="PS00211">
    <property type="entry name" value="ABC_TRANSPORTER_1"/>
    <property type="match status" value="1"/>
</dbReference>
<dbReference type="InterPro" id="IPR013563">
    <property type="entry name" value="Oligopep_ABC_C"/>
</dbReference>
<dbReference type="InterPro" id="IPR003439">
    <property type="entry name" value="ABC_transporter-like_ATP-bd"/>
</dbReference>
<comment type="similarity">
    <text evidence="1">Belongs to the ABC transporter superfamily.</text>
</comment>